<dbReference type="AlphaFoldDB" id="A0A8J6C3H2"/>
<keyword evidence="3" id="KW-1185">Reference proteome</keyword>
<evidence type="ECO:0000313" key="2">
    <source>
        <dbReference type="EMBL" id="KAG8459324.1"/>
    </source>
</evidence>
<feature type="region of interest" description="Disordered" evidence="1">
    <location>
        <begin position="316"/>
        <end position="337"/>
    </location>
</feature>
<evidence type="ECO:0000313" key="3">
    <source>
        <dbReference type="Proteomes" id="UP000751190"/>
    </source>
</evidence>
<evidence type="ECO:0000256" key="1">
    <source>
        <dbReference type="SAM" id="MobiDB-lite"/>
    </source>
</evidence>
<name>A0A8J6C3H2_DIALT</name>
<feature type="compositionally biased region" description="Low complexity" evidence="1">
    <location>
        <begin position="47"/>
        <end position="57"/>
    </location>
</feature>
<reference evidence="2" key="1">
    <citation type="submission" date="2021-05" db="EMBL/GenBank/DDBJ databases">
        <title>The genome of the haptophyte Pavlova lutheri (Diacronema luteri, Pavlovales) - a model for lipid biosynthesis in eukaryotic algae.</title>
        <authorList>
            <person name="Hulatt C.J."/>
            <person name="Posewitz M.C."/>
        </authorList>
    </citation>
    <scope>NUCLEOTIDE SEQUENCE</scope>
    <source>
        <strain evidence="2">NIVA-4/92</strain>
    </source>
</reference>
<accession>A0A8J6C3H2</accession>
<protein>
    <submittedName>
        <fullName evidence="2">Uncharacterized protein</fullName>
    </submittedName>
</protein>
<organism evidence="2 3">
    <name type="scientific">Diacronema lutheri</name>
    <name type="common">Unicellular marine alga</name>
    <name type="synonym">Monochrysis lutheri</name>
    <dbReference type="NCBI Taxonomy" id="2081491"/>
    <lineage>
        <taxon>Eukaryota</taxon>
        <taxon>Haptista</taxon>
        <taxon>Haptophyta</taxon>
        <taxon>Pavlovophyceae</taxon>
        <taxon>Pavlovales</taxon>
        <taxon>Pavlovaceae</taxon>
        <taxon>Diacronema</taxon>
    </lineage>
</organism>
<feature type="compositionally biased region" description="Low complexity" evidence="1">
    <location>
        <begin position="72"/>
        <end position="83"/>
    </location>
</feature>
<gene>
    <name evidence="2" type="ORF">KFE25_014169</name>
</gene>
<sequence>MFMEQTVSSLSQRPLIKPTAAALAVAAEAAGAAESQRSSGEKRVYLSARASSHSSARGPPPPAETPLTVFNADSSSSLSSSPSTLLAADSMRVERARAMPARAAAVAEPAATDAAAPRALTDRRVTRARSFDGEGLNHASARAHARGSTLFAAQLDTLDSPPLARAARADALPQHAEASEDDEHAALADGVARTRASRAAAQVLKAPGEQPATIFTAPKQDGLNARYEPPSRQDSGSMSAGRALPFSSSRPPANVGGGGGGSSSSQTSGRSAASMGDGGVTRPVDWRYRHTLAKTHAWRSYDEGVTHKHAEANARPAVDDAEPAVRTSSSSGRKSSVAAATEGLTLVKLCELRQRGLLTQVEFVMLKAAIMQQFMHAKA</sequence>
<proteinExistence type="predicted"/>
<feature type="region of interest" description="Disordered" evidence="1">
    <location>
        <begin position="202"/>
        <end position="283"/>
    </location>
</feature>
<feature type="region of interest" description="Disordered" evidence="1">
    <location>
        <begin position="30"/>
        <end position="83"/>
    </location>
</feature>
<dbReference type="EMBL" id="JAGTXO010000042">
    <property type="protein sequence ID" value="KAG8459324.1"/>
    <property type="molecule type" value="Genomic_DNA"/>
</dbReference>
<dbReference type="Proteomes" id="UP000751190">
    <property type="component" value="Unassembled WGS sequence"/>
</dbReference>
<feature type="compositionally biased region" description="Low complexity" evidence="1">
    <location>
        <begin position="263"/>
        <end position="274"/>
    </location>
</feature>
<comment type="caution">
    <text evidence="2">The sequence shown here is derived from an EMBL/GenBank/DDBJ whole genome shotgun (WGS) entry which is preliminary data.</text>
</comment>
<feature type="compositionally biased region" description="Low complexity" evidence="1">
    <location>
        <begin position="324"/>
        <end position="337"/>
    </location>
</feature>